<dbReference type="RefSeq" id="WP_254420060.1">
    <property type="nucleotide sequence ID" value="NZ_BAAAJB010000020.1"/>
</dbReference>
<protein>
    <submittedName>
        <fullName evidence="2">Uncharacterized protein</fullName>
    </submittedName>
</protein>
<sequence>MSFYSFPFDLTPEGEPQQVQEGRFRKLLRAAVPSGVVLQPGGGPDLRVLRTSDGDAAVSPGFAVVEGYGVEVDDLVPLEVSLNTASGARIDRAVLRLDRSGRTVSPHVIEGTPATGSGTPQTPSLTRTDTVWDLPLARWTRGPLGGAIGTITDERQFSASAGAVAAASDNRHSALQVGGLSWETDSRRLTVFDGSTHQTLVDANYPSAWRPIPLRSGYERGSGGFPPSWRWLKPGLVQLSGTISRVNGSPLPHTEYYARMPEEARPAGYTRAAVACESRGAVAIMRLDISSTHPTTTHPGRIIGYLGHEARWVALDNFIYPTR</sequence>
<evidence type="ECO:0000313" key="2">
    <source>
        <dbReference type="EMBL" id="USY21111.1"/>
    </source>
</evidence>
<evidence type="ECO:0000256" key="1">
    <source>
        <dbReference type="SAM" id="MobiDB-lite"/>
    </source>
</evidence>
<gene>
    <name evidence="2" type="ORF">NE857_05575</name>
</gene>
<dbReference type="Proteomes" id="UP001055940">
    <property type="component" value="Chromosome"/>
</dbReference>
<feature type="region of interest" description="Disordered" evidence="1">
    <location>
        <begin position="105"/>
        <end position="126"/>
    </location>
</feature>
<organism evidence="2 3">
    <name type="scientific">Nocardiopsis exhalans</name>
    <dbReference type="NCBI Taxonomy" id="163604"/>
    <lineage>
        <taxon>Bacteria</taxon>
        <taxon>Bacillati</taxon>
        <taxon>Actinomycetota</taxon>
        <taxon>Actinomycetes</taxon>
        <taxon>Streptosporangiales</taxon>
        <taxon>Nocardiopsidaceae</taxon>
        <taxon>Nocardiopsis</taxon>
    </lineage>
</organism>
<feature type="compositionally biased region" description="Polar residues" evidence="1">
    <location>
        <begin position="114"/>
        <end position="126"/>
    </location>
</feature>
<name>A0ABY5DBH7_9ACTN</name>
<keyword evidence="3" id="KW-1185">Reference proteome</keyword>
<dbReference type="EMBL" id="CP099837">
    <property type="protein sequence ID" value="USY21111.1"/>
    <property type="molecule type" value="Genomic_DNA"/>
</dbReference>
<proteinExistence type="predicted"/>
<evidence type="ECO:0000313" key="3">
    <source>
        <dbReference type="Proteomes" id="UP001055940"/>
    </source>
</evidence>
<reference evidence="2" key="1">
    <citation type="submission" date="2022-06" db="EMBL/GenBank/DDBJ databases">
        <authorList>
            <person name="Ping M."/>
        </authorList>
    </citation>
    <scope>NUCLEOTIDE SEQUENCE</scope>
    <source>
        <strain evidence="2">JCM11759T</strain>
    </source>
</reference>
<accession>A0ABY5DBH7</accession>